<keyword evidence="9 14" id="KW-0472">Membrane</keyword>
<reference evidence="18" key="2">
    <citation type="submission" date="2025-04" db="UniProtKB">
        <authorList>
            <consortium name="RefSeq"/>
        </authorList>
    </citation>
    <scope>IDENTIFICATION</scope>
    <source>
        <strain evidence="18">USDA-PBARC FA_bdor</strain>
        <tissue evidence="18">Whole organism</tissue>
    </source>
</reference>
<feature type="repeat" description="ANK" evidence="12">
    <location>
        <begin position="256"/>
        <end position="285"/>
    </location>
</feature>
<evidence type="ECO:0000256" key="14">
    <source>
        <dbReference type="SAM" id="Phobius"/>
    </source>
</evidence>
<dbReference type="Proteomes" id="UP000694866">
    <property type="component" value="Unplaced"/>
</dbReference>
<feature type="repeat" description="ANK" evidence="12">
    <location>
        <begin position="288"/>
        <end position="320"/>
    </location>
</feature>
<evidence type="ECO:0000256" key="8">
    <source>
        <dbReference type="ARBA" id="ARBA00023065"/>
    </source>
</evidence>
<dbReference type="AlphaFoldDB" id="A0A0C9R730"/>
<feature type="transmembrane region" description="Helical" evidence="14">
    <location>
        <begin position="579"/>
        <end position="604"/>
    </location>
</feature>
<protein>
    <submittedName>
        <fullName evidence="16">Pyx_1 protein</fullName>
    </submittedName>
    <submittedName>
        <fullName evidence="18">Transient receptor potential channel pyrexia</fullName>
    </submittedName>
</protein>
<proteinExistence type="predicted"/>
<evidence type="ECO:0000256" key="11">
    <source>
        <dbReference type="ARBA" id="ARBA00023303"/>
    </source>
</evidence>
<feature type="repeat" description="ANK" evidence="12">
    <location>
        <begin position="421"/>
        <end position="455"/>
    </location>
</feature>
<dbReference type="Pfam" id="PF00520">
    <property type="entry name" value="Ion_trans"/>
    <property type="match status" value="1"/>
</dbReference>
<gene>
    <name evidence="16" type="primary">pyx_1</name>
    <name evidence="18" type="synonym">LOC105272089</name>
    <name evidence="16" type="ORF">g.56497</name>
</gene>
<keyword evidence="8" id="KW-0406">Ion transport</keyword>
<accession>A0A0C9R730</accession>
<feature type="repeat" description="ANK" evidence="12">
    <location>
        <begin position="388"/>
        <end position="420"/>
    </location>
</feature>
<feature type="compositionally biased region" description="Polar residues" evidence="13">
    <location>
        <begin position="42"/>
        <end position="52"/>
    </location>
</feature>
<dbReference type="RefSeq" id="XP_011312287.1">
    <property type="nucleotide sequence ID" value="XM_011313985.1"/>
</dbReference>
<evidence type="ECO:0000256" key="2">
    <source>
        <dbReference type="ARBA" id="ARBA00022448"/>
    </source>
</evidence>
<feature type="transmembrane region" description="Helical" evidence="14">
    <location>
        <begin position="703"/>
        <end position="728"/>
    </location>
</feature>
<feature type="domain" description="Ion transport" evidence="15">
    <location>
        <begin position="589"/>
        <end position="801"/>
    </location>
</feature>
<evidence type="ECO:0000256" key="6">
    <source>
        <dbReference type="ARBA" id="ARBA00022989"/>
    </source>
</evidence>
<dbReference type="InterPro" id="IPR052076">
    <property type="entry name" value="TRP_cation_channel"/>
</dbReference>
<dbReference type="PROSITE" id="PS50088">
    <property type="entry name" value="ANK_REPEAT"/>
    <property type="match status" value="8"/>
</dbReference>
<feature type="transmembrane region" description="Helical" evidence="14">
    <location>
        <begin position="676"/>
        <end position="697"/>
    </location>
</feature>
<evidence type="ECO:0000256" key="5">
    <source>
        <dbReference type="ARBA" id="ARBA00022737"/>
    </source>
</evidence>
<dbReference type="PANTHER" id="PTHR47143">
    <property type="entry name" value="TRANSIENT RECEPTOR POTENTIAL CATION CHANNEL PROTEIN PAINLESS"/>
    <property type="match status" value="1"/>
</dbReference>
<dbReference type="InterPro" id="IPR036770">
    <property type="entry name" value="Ankyrin_rpt-contain_sf"/>
</dbReference>
<keyword evidence="5" id="KW-0677">Repeat</keyword>
<dbReference type="Pfam" id="PF12796">
    <property type="entry name" value="Ank_2"/>
    <property type="match status" value="3"/>
</dbReference>
<evidence type="ECO:0000259" key="15">
    <source>
        <dbReference type="Pfam" id="PF00520"/>
    </source>
</evidence>
<keyword evidence="7 12" id="KW-0040">ANK repeat</keyword>
<name>A0A0C9R730_9HYME</name>
<accession>A0A9R1TMI3</accession>
<sequence length="966" mass="108699">MNGAFRDSSYRFRIKIQFENYLQSRSMSKSRSGKSLRRSGQDSKSLSSWRNRDSGAQSFEMINLRATPTDNQSEEGAVSIEFSDPVSISSEGSSEDLVCAKYLVPSHQQPWDSTRMAMSLANLPEGEKILHAISTLKGETLKKFLTDINKIYRYNKGEKIVDSTHSKNRTIKKISSGDAESIALSFSMFPETWLLIACWSRNYEIVMELLERGIDVSTHDNDGRTALHLATCSGSSTIVEVLLKKGANPNEWDFRNEMTPMHYAAARNDLCSLRLLVKYGGNVDIGLPGRTPLYYAVLSNAYVCVEVLLKSGACPNNPQVYTETPLHVAASLGSIKSVELLLSHGADARVCLGSARSTPLHLVAEEGSSECARLLLQAGAPYEAKNSRGQTAMHLAALAQSSETLEVLIASGADPNAEDAEGRTPLHTAVAKSLRGSELIRILLQAGSRINKPDAFGYTPLHIAALNESSYIVNLLLSKGADVTARTKGGISALSFIIRRTPDVIPRFVSRMDQGISLHDHELGDVDCELRLDFRPLVPGGRGETDLMLCLVEVDQKHILKHPLCESFLHLKWLRIRKFFLFSLVFHSIFVTFFTSYIIVTFLYKSYNAMKRVLFWPVLIFTTLLTCKEIFQLAHGIFIYAKRWENWLQWGVIVTTVLVLISPIHEWQYHIAAIDILLVWTELMMVVGRFPMFGLYVQMFTQVAVNFFKFIGAYICLIVGFALGFTVLHNDYKSFGNPLLGLLKTIVMMSGELEFEDVFFDNNLRFPWTPHLMLLAFVVLVTVILTNLMVGLAVSDIQELRRCAGLDRLVRRAELVAHLESMLFSKLLDHAPSKLVKAFRREALLLHPPHHCAIHVRPNDPREKRLPRELIKAVYGLVSQRKNKGKRSREENFSLVLENYNNGEEISGHRFSRLISATSSSDIGRQQLMDLSCELRKFSRNISIKLEKLSERVESTLRDVELRNET</sequence>
<evidence type="ECO:0000256" key="13">
    <source>
        <dbReference type="SAM" id="MobiDB-lite"/>
    </source>
</evidence>
<dbReference type="SMART" id="SM00248">
    <property type="entry name" value="ANK"/>
    <property type="match status" value="9"/>
</dbReference>
<comment type="subcellular location">
    <subcellularLocation>
        <location evidence="1">Membrane</location>
        <topology evidence="1">Multi-pass membrane protein</topology>
    </subcellularLocation>
</comment>
<dbReference type="GO" id="GO:0005216">
    <property type="term" value="F:monoatomic ion channel activity"/>
    <property type="evidence" value="ECO:0007669"/>
    <property type="project" value="InterPro"/>
</dbReference>
<feature type="region of interest" description="Disordered" evidence="13">
    <location>
        <begin position="27"/>
        <end position="52"/>
    </location>
</feature>
<dbReference type="GeneID" id="105272089"/>
<feature type="transmembrane region" description="Helical" evidence="14">
    <location>
        <begin position="771"/>
        <end position="794"/>
    </location>
</feature>
<feature type="repeat" description="ANK" evidence="12">
    <location>
        <begin position="222"/>
        <end position="254"/>
    </location>
</feature>
<feature type="repeat" description="ANK" evidence="12">
    <location>
        <begin position="456"/>
        <end position="488"/>
    </location>
</feature>
<evidence type="ECO:0000256" key="3">
    <source>
        <dbReference type="ARBA" id="ARBA00022606"/>
    </source>
</evidence>
<evidence type="ECO:0000256" key="1">
    <source>
        <dbReference type="ARBA" id="ARBA00004141"/>
    </source>
</evidence>
<keyword evidence="17" id="KW-1185">Reference proteome</keyword>
<evidence type="ECO:0000313" key="17">
    <source>
        <dbReference type="Proteomes" id="UP000694866"/>
    </source>
</evidence>
<keyword evidence="18" id="KW-0675">Receptor</keyword>
<dbReference type="Pfam" id="PF00023">
    <property type="entry name" value="Ank"/>
    <property type="match status" value="2"/>
</dbReference>
<evidence type="ECO:0000313" key="16">
    <source>
        <dbReference type="EMBL" id="JAG81901.1"/>
    </source>
</evidence>
<keyword evidence="3" id="KW-0716">Sensory transduction</keyword>
<dbReference type="PRINTS" id="PR01415">
    <property type="entry name" value="ANKYRIN"/>
</dbReference>
<keyword evidence="11" id="KW-0407">Ion channel</keyword>
<evidence type="ECO:0000256" key="12">
    <source>
        <dbReference type="PROSITE-ProRule" id="PRU00023"/>
    </source>
</evidence>
<evidence type="ECO:0000256" key="7">
    <source>
        <dbReference type="ARBA" id="ARBA00023043"/>
    </source>
</evidence>
<dbReference type="KEGG" id="fas:105272089"/>
<dbReference type="CTD" id="38037"/>
<dbReference type="InterPro" id="IPR005821">
    <property type="entry name" value="Ion_trans_dom"/>
</dbReference>
<feature type="transmembrane region" description="Helical" evidence="14">
    <location>
        <begin position="616"/>
        <end position="641"/>
    </location>
</feature>
<evidence type="ECO:0000256" key="9">
    <source>
        <dbReference type="ARBA" id="ARBA00023136"/>
    </source>
</evidence>
<keyword evidence="2" id="KW-0813">Transport</keyword>
<feature type="repeat" description="ANK" evidence="12">
    <location>
        <begin position="355"/>
        <end position="387"/>
    </location>
</feature>
<evidence type="ECO:0000313" key="18">
    <source>
        <dbReference type="RefSeq" id="XP_011312287.1"/>
    </source>
</evidence>
<dbReference type="EMBL" id="GBYB01012134">
    <property type="protein sequence ID" value="JAG81901.1"/>
    <property type="molecule type" value="Transcribed_RNA"/>
</dbReference>
<evidence type="ECO:0000256" key="10">
    <source>
        <dbReference type="ARBA" id="ARBA00023180"/>
    </source>
</evidence>
<dbReference type="OrthoDB" id="7464126at2759"/>
<evidence type="ECO:0000256" key="4">
    <source>
        <dbReference type="ARBA" id="ARBA00022692"/>
    </source>
</evidence>
<keyword evidence="10" id="KW-0325">Glycoprotein</keyword>
<dbReference type="PROSITE" id="PS50297">
    <property type="entry name" value="ANK_REP_REGION"/>
    <property type="match status" value="8"/>
</dbReference>
<feature type="repeat" description="ANK" evidence="12">
    <location>
        <begin position="321"/>
        <end position="347"/>
    </location>
</feature>
<dbReference type="Gene3D" id="1.25.40.20">
    <property type="entry name" value="Ankyrin repeat-containing domain"/>
    <property type="match status" value="1"/>
</dbReference>
<dbReference type="PANTHER" id="PTHR47143:SF1">
    <property type="entry name" value="ION_TRANS DOMAIN-CONTAINING PROTEIN"/>
    <property type="match status" value="1"/>
</dbReference>
<dbReference type="GO" id="GO:0034703">
    <property type="term" value="C:cation channel complex"/>
    <property type="evidence" value="ECO:0007669"/>
    <property type="project" value="UniProtKB-ARBA"/>
</dbReference>
<keyword evidence="6 14" id="KW-1133">Transmembrane helix</keyword>
<dbReference type="SUPFAM" id="SSF48403">
    <property type="entry name" value="Ankyrin repeat"/>
    <property type="match status" value="1"/>
</dbReference>
<keyword evidence="4 14" id="KW-0812">Transmembrane</keyword>
<reference evidence="16" key="1">
    <citation type="submission" date="2015-01" db="EMBL/GenBank/DDBJ databases">
        <title>Transcriptome Assembly of Fopius arisanus.</title>
        <authorList>
            <person name="Geib S."/>
        </authorList>
    </citation>
    <scope>NUCLEOTIDE SEQUENCE</scope>
</reference>
<organism evidence="16">
    <name type="scientific">Fopius arisanus</name>
    <dbReference type="NCBI Taxonomy" id="64838"/>
    <lineage>
        <taxon>Eukaryota</taxon>
        <taxon>Metazoa</taxon>
        <taxon>Ecdysozoa</taxon>
        <taxon>Arthropoda</taxon>
        <taxon>Hexapoda</taxon>
        <taxon>Insecta</taxon>
        <taxon>Pterygota</taxon>
        <taxon>Neoptera</taxon>
        <taxon>Endopterygota</taxon>
        <taxon>Hymenoptera</taxon>
        <taxon>Apocrita</taxon>
        <taxon>Ichneumonoidea</taxon>
        <taxon>Braconidae</taxon>
        <taxon>Opiinae</taxon>
        <taxon>Fopius</taxon>
    </lineage>
</organism>
<dbReference type="InterPro" id="IPR002110">
    <property type="entry name" value="Ankyrin_rpt"/>
</dbReference>